<dbReference type="Pfam" id="PF00581">
    <property type="entry name" value="Rhodanese"/>
    <property type="match status" value="1"/>
</dbReference>
<dbReference type="Gene3D" id="3.40.250.10">
    <property type="entry name" value="Rhodanese-like domain"/>
    <property type="match status" value="1"/>
</dbReference>
<dbReference type="SMART" id="SM00450">
    <property type="entry name" value="RHOD"/>
    <property type="match status" value="1"/>
</dbReference>
<evidence type="ECO:0000313" key="2">
    <source>
        <dbReference type="EMBL" id="KAH7446961.1"/>
    </source>
</evidence>
<dbReference type="OrthoDB" id="566238at2759"/>
<dbReference type="AlphaFoldDB" id="A0A8T2VET5"/>
<gene>
    <name evidence="2" type="ORF">KP509_01G084300</name>
</gene>
<name>A0A8T2VET5_CERRI</name>
<protein>
    <recommendedName>
        <fullName evidence="1">Rhodanese domain-containing protein</fullName>
    </recommendedName>
</protein>
<dbReference type="InterPro" id="IPR036873">
    <property type="entry name" value="Rhodanese-like_dom_sf"/>
</dbReference>
<dbReference type="EMBL" id="CM035406">
    <property type="protein sequence ID" value="KAH7446961.1"/>
    <property type="molecule type" value="Genomic_DNA"/>
</dbReference>
<reference evidence="2" key="1">
    <citation type="submission" date="2021-08" db="EMBL/GenBank/DDBJ databases">
        <title>WGS assembly of Ceratopteris richardii.</title>
        <authorList>
            <person name="Marchant D.B."/>
            <person name="Chen G."/>
            <person name="Jenkins J."/>
            <person name="Shu S."/>
            <person name="Leebens-Mack J."/>
            <person name="Grimwood J."/>
            <person name="Schmutz J."/>
            <person name="Soltis P."/>
            <person name="Soltis D."/>
            <person name="Chen Z.-H."/>
        </authorList>
    </citation>
    <scope>NUCLEOTIDE SEQUENCE</scope>
    <source>
        <strain evidence="2">Whitten #5841</strain>
        <tissue evidence="2">Leaf</tissue>
    </source>
</reference>
<dbReference type="PROSITE" id="PS50206">
    <property type="entry name" value="RHODANESE_3"/>
    <property type="match status" value="1"/>
</dbReference>
<dbReference type="PANTHER" id="PTHR45510:SF1">
    <property type="entry name" value="RHODANESE-LIKE DOMAIN-CONTAINING PROTEIN 10"/>
    <property type="match status" value="1"/>
</dbReference>
<feature type="domain" description="Rhodanese" evidence="1">
    <location>
        <begin position="62"/>
        <end position="186"/>
    </location>
</feature>
<dbReference type="CDD" id="cd00158">
    <property type="entry name" value="RHOD"/>
    <property type="match status" value="1"/>
</dbReference>
<dbReference type="OMA" id="FTMINPD"/>
<comment type="caution">
    <text evidence="2">The sequence shown here is derived from an EMBL/GenBank/DDBJ whole genome shotgun (WGS) entry which is preliminary data.</text>
</comment>
<sequence>MSRLEGVISGLNIAELSPSISLHPCRRVFRLSVQASIRDAQELVRLQVVKPIVPAQANKLLCDEGYKLLDVRPLWEWEKAYVDGSVHVPLFIEDDDSGYLSYIRRSIQMGYGGVWMGQRLTTRNPLFLEQVQSAIPEKDQKVLVACSEGLRSLLAVDELHDEGYLNLAWLEGGFSRCRVNNFPNVQGSSQIQFANIGGAAEILLKCVLFVQNLVNGLNASNVASEKPK</sequence>
<dbReference type="GO" id="GO:0009507">
    <property type="term" value="C:chloroplast"/>
    <property type="evidence" value="ECO:0007669"/>
    <property type="project" value="TreeGrafter"/>
</dbReference>
<dbReference type="InterPro" id="IPR044614">
    <property type="entry name" value="STR10"/>
</dbReference>
<dbReference type="InterPro" id="IPR001763">
    <property type="entry name" value="Rhodanese-like_dom"/>
</dbReference>
<dbReference type="PANTHER" id="PTHR45510">
    <property type="entry name" value="RHODANESE-LIKE DOMAIN-CONTAINING PROTEIN 10"/>
    <property type="match status" value="1"/>
</dbReference>
<evidence type="ECO:0000313" key="3">
    <source>
        <dbReference type="Proteomes" id="UP000825935"/>
    </source>
</evidence>
<dbReference type="Proteomes" id="UP000825935">
    <property type="component" value="Chromosome 1"/>
</dbReference>
<organism evidence="2 3">
    <name type="scientific">Ceratopteris richardii</name>
    <name type="common">Triangle waterfern</name>
    <dbReference type="NCBI Taxonomy" id="49495"/>
    <lineage>
        <taxon>Eukaryota</taxon>
        <taxon>Viridiplantae</taxon>
        <taxon>Streptophyta</taxon>
        <taxon>Embryophyta</taxon>
        <taxon>Tracheophyta</taxon>
        <taxon>Polypodiopsida</taxon>
        <taxon>Polypodiidae</taxon>
        <taxon>Polypodiales</taxon>
        <taxon>Pteridineae</taxon>
        <taxon>Pteridaceae</taxon>
        <taxon>Parkerioideae</taxon>
        <taxon>Ceratopteris</taxon>
    </lineage>
</organism>
<evidence type="ECO:0000259" key="1">
    <source>
        <dbReference type="PROSITE" id="PS50206"/>
    </source>
</evidence>
<proteinExistence type="predicted"/>
<dbReference type="SUPFAM" id="SSF52821">
    <property type="entry name" value="Rhodanese/Cell cycle control phosphatase"/>
    <property type="match status" value="1"/>
</dbReference>
<accession>A0A8T2VET5</accession>
<keyword evidence="3" id="KW-1185">Reference proteome</keyword>